<keyword evidence="1" id="KW-1133">Transmembrane helix</keyword>
<evidence type="ECO:0000313" key="3">
    <source>
        <dbReference type="Proteomes" id="UP001144256"/>
    </source>
</evidence>
<feature type="transmembrane region" description="Helical" evidence="1">
    <location>
        <begin position="53"/>
        <end position="71"/>
    </location>
</feature>
<proteinExistence type="predicted"/>
<evidence type="ECO:0000256" key="1">
    <source>
        <dbReference type="SAM" id="Phobius"/>
    </source>
</evidence>
<comment type="caution">
    <text evidence="2">The sequence shown here is derived from an EMBL/GenBank/DDBJ whole genome shotgun (WGS) entry which is preliminary data.</text>
</comment>
<feature type="transmembrane region" description="Helical" evidence="1">
    <location>
        <begin position="163"/>
        <end position="181"/>
    </location>
</feature>
<sequence>MKTFLRYLQSDFMKIKRSSVLWVHILVPIAGIVLFLFSYVIKEQAAGSMVESFLGAMASAFPIAIGLVCSMTAEQESDAGNFQGLLTGPSKLLPFFSMTVMLLLLGFGSSLLASFGFKAGLAIFLHEVPFGVNFYLHSAILIYAGNLFIYFFHLFLSLRFNKNVSIGVGIVESLISLLLLTGLGDEWWIFIPCSWALRLLKPFFQLGGVIPINPEINAAITLCCIETVLIFAFVIIWFTRWEGKKTEE</sequence>
<reference evidence="2" key="1">
    <citation type="submission" date="2022-06" db="EMBL/GenBank/DDBJ databases">
        <title>Vallitalea longa sp. nov., an anaerobic bacterium isolated from marine sediment.</title>
        <authorList>
            <person name="Hirano S."/>
            <person name="Terahara T."/>
            <person name="Mori K."/>
            <person name="Hamada M."/>
            <person name="Matsumoto R."/>
            <person name="Kobayashi T."/>
        </authorList>
    </citation>
    <scope>NUCLEOTIDE SEQUENCE</scope>
    <source>
        <strain evidence="2">SH18-1</strain>
    </source>
</reference>
<dbReference type="Proteomes" id="UP001144256">
    <property type="component" value="Unassembled WGS sequence"/>
</dbReference>
<dbReference type="EMBL" id="BRLB01000019">
    <property type="protein sequence ID" value="GKX31571.1"/>
    <property type="molecule type" value="Genomic_DNA"/>
</dbReference>
<keyword evidence="1" id="KW-0812">Transmembrane</keyword>
<keyword evidence="1" id="KW-0472">Membrane</keyword>
<dbReference type="RefSeq" id="WP_281818730.1">
    <property type="nucleotide sequence ID" value="NZ_BRLB01000019.1"/>
</dbReference>
<dbReference type="NCBIfam" id="TIGR03733">
    <property type="entry name" value="lanti_perm_MutG"/>
    <property type="match status" value="1"/>
</dbReference>
<feature type="transmembrane region" description="Helical" evidence="1">
    <location>
        <begin position="92"/>
        <end position="115"/>
    </location>
</feature>
<dbReference type="AlphaFoldDB" id="A0A9W5YF41"/>
<gene>
    <name evidence="2" type="ORF">SH1V18_40510</name>
</gene>
<name>A0A9W5YF41_9FIRM</name>
<organism evidence="2 3">
    <name type="scientific">Vallitalea longa</name>
    <dbReference type="NCBI Taxonomy" id="2936439"/>
    <lineage>
        <taxon>Bacteria</taxon>
        <taxon>Bacillati</taxon>
        <taxon>Bacillota</taxon>
        <taxon>Clostridia</taxon>
        <taxon>Lachnospirales</taxon>
        <taxon>Vallitaleaceae</taxon>
        <taxon>Vallitalea</taxon>
    </lineage>
</organism>
<feature type="transmembrane region" description="Helical" evidence="1">
    <location>
        <begin position="135"/>
        <end position="156"/>
    </location>
</feature>
<evidence type="ECO:0000313" key="2">
    <source>
        <dbReference type="EMBL" id="GKX31571.1"/>
    </source>
</evidence>
<protein>
    <submittedName>
        <fullName evidence="2">Lantibiotic ABC transporter permease</fullName>
    </submittedName>
</protein>
<feature type="transmembrane region" description="Helical" evidence="1">
    <location>
        <begin position="21"/>
        <end position="41"/>
    </location>
</feature>
<dbReference type="CDD" id="cd21808">
    <property type="entry name" value="ABC-2_lan_permease_MutG"/>
    <property type="match status" value="1"/>
</dbReference>
<feature type="transmembrane region" description="Helical" evidence="1">
    <location>
        <begin position="216"/>
        <end position="238"/>
    </location>
</feature>
<dbReference type="InterPro" id="IPR022294">
    <property type="entry name" value="ABC-transptr_permeasesu"/>
</dbReference>
<dbReference type="Pfam" id="PF12730">
    <property type="entry name" value="ABC2_membrane_4"/>
    <property type="match status" value="1"/>
</dbReference>
<keyword evidence="3" id="KW-1185">Reference proteome</keyword>
<accession>A0A9W5YF41</accession>